<dbReference type="GO" id="GO:0046428">
    <property type="term" value="F:1,4-dihydroxy-2-naphthoate polyprenyltransferase activity"/>
    <property type="evidence" value="ECO:0007669"/>
    <property type="project" value="UniProtKB-UniRule"/>
</dbReference>
<dbReference type="InterPro" id="IPR000537">
    <property type="entry name" value="UbiA_prenyltransferase"/>
</dbReference>
<feature type="transmembrane region" description="Helical" evidence="8">
    <location>
        <begin position="183"/>
        <end position="202"/>
    </location>
</feature>
<name>A0A2H9U491_9GAMM</name>
<dbReference type="GO" id="GO:0042371">
    <property type="term" value="P:vitamin K biosynthetic process"/>
    <property type="evidence" value="ECO:0007669"/>
    <property type="project" value="TreeGrafter"/>
</dbReference>
<evidence type="ECO:0000256" key="3">
    <source>
        <dbReference type="ARBA" id="ARBA00022475"/>
    </source>
</evidence>
<dbReference type="InterPro" id="IPR004657">
    <property type="entry name" value="MenA"/>
</dbReference>
<dbReference type="PANTHER" id="PTHR13929:SF0">
    <property type="entry name" value="UBIA PRENYLTRANSFERASE DOMAIN-CONTAINING PROTEIN 1"/>
    <property type="match status" value="1"/>
</dbReference>
<evidence type="ECO:0000313" key="10">
    <source>
        <dbReference type="EMBL" id="PJG58799.1"/>
    </source>
</evidence>
<comment type="subcellular location">
    <subcellularLocation>
        <location evidence="8">Cell membrane</location>
        <topology evidence="8">Multi-pass membrane protein</topology>
    </subcellularLocation>
    <subcellularLocation>
        <location evidence="1">Membrane</location>
        <topology evidence="1">Multi-pass membrane protein</topology>
    </subcellularLocation>
</comment>
<dbReference type="OrthoDB" id="9767568at2"/>
<comment type="pathway">
    <text evidence="8">Quinol/quinone metabolism; menaquinone biosynthesis; menaquinol from 1,4-dihydroxy-2-naphthoate: step 1/2.</text>
</comment>
<gene>
    <name evidence="8" type="primary">menA</name>
    <name evidence="10" type="ORF">CUC53_10840</name>
</gene>
<feature type="transmembrane region" description="Helical" evidence="8">
    <location>
        <begin position="127"/>
        <end position="147"/>
    </location>
</feature>
<dbReference type="EMBL" id="PGGC01000093">
    <property type="protein sequence ID" value="PJG58799.1"/>
    <property type="molecule type" value="Genomic_DNA"/>
</dbReference>
<dbReference type="AlphaFoldDB" id="A0A2H9U491"/>
<dbReference type="Proteomes" id="UP000235861">
    <property type="component" value="Unassembled WGS sequence"/>
</dbReference>
<dbReference type="NCBIfam" id="NF004750">
    <property type="entry name" value="PRK06080.1-2"/>
    <property type="match status" value="1"/>
</dbReference>
<dbReference type="CDD" id="cd13962">
    <property type="entry name" value="PT_UbiA_UBIAD1"/>
    <property type="match status" value="1"/>
</dbReference>
<evidence type="ECO:0000256" key="6">
    <source>
        <dbReference type="ARBA" id="ARBA00022989"/>
    </source>
</evidence>
<dbReference type="EC" id="2.5.1.74" evidence="8 9"/>
<keyword evidence="7 8" id="KW-0472">Membrane</keyword>
<dbReference type="UniPathway" id="UPA00079">
    <property type="reaction ID" value="UER00168"/>
</dbReference>
<accession>A0A2H9U491</accession>
<comment type="catalytic activity">
    <reaction evidence="8">
        <text>an all-trans-polyprenyl diphosphate + 1,4-dihydroxy-2-naphthoate + H(+) = a 2-demethylmenaquinol + CO2 + diphosphate</text>
        <dbReference type="Rhea" id="RHEA:26478"/>
        <dbReference type="Rhea" id="RHEA-COMP:9563"/>
        <dbReference type="Rhea" id="RHEA-COMP:9564"/>
        <dbReference type="ChEBI" id="CHEBI:11173"/>
        <dbReference type="ChEBI" id="CHEBI:15378"/>
        <dbReference type="ChEBI" id="CHEBI:16526"/>
        <dbReference type="ChEBI" id="CHEBI:33019"/>
        <dbReference type="ChEBI" id="CHEBI:55437"/>
        <dbReference type="ChEBI" id="CHEBI:58914"/>
        <dbReference type="EC" id="2.5.1.74"/>
    </reaction>
</comment>
<evidence type="ECO:0000256" key="2">
    <source>
        <dbReference type="ARBA" id="ARBA00022428"/>
    </source>
</evidence>
<evidence type="ECO:0000256" key="5">
    <source>
        <dbReference type="ARBA" id="ARBA00022692"/>
    </source>
</evidence>
<dbReference type="GO" id="GO:0005886">
    <property type="term" value="C:plasma membrane"/>
    <property type="evidence" value="ECO:0007669"/>
    <property type="project" value="UniProtKB-SubCell"/>
</dbReference>
<evidence type="ECO:0000256" key="1">
    <source>
        <dbReference type="ARBA" id="ARBA00004141"/>
    </source>
</evidence>
<dbReference type="GO" id="GO:0009234">
    <property type="term" value="P:menaquinone biosynthetic process"/>
    <property type="evidence" value="ECO:0007669"/>
    <property type="project" value="UniProtKB-UniRule"/>
</dbReference>
<comment type="similarity">
    <text evidence="8">Belongs to the MenA family. Type 1 subfamily.</text>
</comment>
<keyword evidence="11" id="KW-1185">Reference proteome</keyword>
<reference evidence="10 11" key="1">
    <citation type="submission" date="2017-11" db="EMBL/GenBank/DDBJ databases">
        <title>Draft genome sequence of environmental isolate Aeromonas cavernicola sp. nov. MDC 2508.</title>
        <authorList>
            <person name="Colston S.M."/>
            <person name="Navarro A."/>
            <person name="Martinez-Murcia A.J."/>
            <person name="Graf J."/>
        </authorList>
    </citation>
    <scope>NUCLEOTIDE SEQUENCE [LARGE SCALE GENOMIC DNA]</scope>
    <source>
        <strain evidence="10 11">MDC 2508</strain>
    </source>
</reference>
<dbReference type="Pfam" id="PF01040">
    <property type="entry name" value="UbiA"/>
    <property type="match status" value="1"/>
</dbReference>
<dbReference type="Gene3D" id="1.10.357.140">
    <property type="entry name" value="UbiA prenyltransferase"/>
    <property type="match status" value="1"/>
</dbReference>
<keyword evidence="2 8" id="KW-0474">Menaquinone biosynthesis</keyword>
<feature type="transmembrane region" description="Helical" evidence="8">
    <location>
        <begin position="233"/>
        <end position="258"/>
    </location>
</feature>
<evidence type="ECO:0000256" key="7">
    <source>
        <dbReference type="ARBA" id="ARBA00023136"/>
    </source>
</evidence>
<feature type="transmembrane region" description="Helical" evidence="8">
    <location>
        <begin position="99"/>
        <end position="121"/>
    </location>
</feature>
<feature type="transmembrane region" description="Helical" evidence="8">
    <location>
        <begin position="289"/>
        <end position="306"/>
    </location>
</feature>
<evidence type="ECO:0000256" key="4">
    <source>
        <dbReference type="ARBA" id="ARBA00022679"/>
    </source>
</evidence>
<evidence type="ECO:0000256" key="8">
    <source>
        <dbReference type="HAMAP-Rule" id="MF_01937"/>
    </source>
</evidence>
<keyword evidence="3 8" id="KW-1003">Cell membrane</keyword>
<dbReference type="InterPro" id="IPR026046">
    <property type="entry name" value="UBIAD1"/>
</dbReference>
<protein>
    <recommendedName>
        <fullName evidence="8 9">1,4-dihydroxy-2-naphthoate octaprenyltransferase</fullName>
        <shortName evidence="8">DHNA-octaprenyltransferase</shortName>
        <ecNumber evidence="8 9">2.5.1.74</ecNumber>
    </recommendedName>
</protein>
<keyword evidence="4 8" id="KW-0808">Transferase</keyword>
<dbReference type="PANTHER" id="PTHR13929">
    <property type="entry name" value="1,4-DIHYDROXY-2-NAPHTHOATE OCTAPRENYLTRANSFERASE"/>
    <property type="match status" value="1"/>
</dbReference>
<dbReference type="NCBIfam" id="TIGR00751">
    <property type="entry name" value="menA"/>
    <property type="match status" value="1"/>
</dbReference>
<dbReference type="HAMAP" id="MF_01937">
    <property type="entry name" value="MenA_1"/>
    <property type="match status" value="1"/>
</dbReference>
<evidence type="ECO:0000313" key="11">
    <source>
        <dbReference type="Proteomes" id="UP000235861"/>
    </source>
</evidence>
<keyword evidence="6 8" id="KW-1133">Transmembrane helix</keyword>
<proteinExistence type="inferred from homology"/>
<sequence>MFGHHNMKNILAIWLLAARLRTLPLACSSILLGTGLAASRGAFDGTIMALSLLTAILLQILSNLANDYGDAVSGADNGARIGPQRAVVSGLISKQQMCVAMALTALAAVASGLLLLGYAFGGQWLQILAFVALGGAAIVAAVTYTVGQTPYGYRGFGDISVFLFFGLLGVLGSYYLFTHALAWDLLLPATACGLLATAVLNINNVRDIETDAASGKITLAVRFGRRRAIAYHWVLLGTALLVTIIFILLQPASVWLWIFLPAIKPLTDAARTLRENYDGEVLTGALKKTSISAFLFSLLLSIGLALS</sequence>
<evidence type="ECO:0000256" key="9">
    <source>
        <dbReference type="NCBIfam" id="TIGR00751"/>
    </source>
</evidence>
<dbReference type="InterPro" id="IPR044878">
    <property type="entry name" value="UbiA_sf"/>
</dbReference>
<organism evidence="10 11">
    <name type="scientific">Aeromonas cavernicola</name>
    <dbReference type="NCBI Taxonomy" id="1006623"/>
    <lineage>
        <taxon>Bacteria</taxon>
        <taxon>Pseudomonadati</taxon>
        <taxon>Pseudomonadota</taxon>
        <taxon>Gammaproteobacteria</taxon>
        <taxon>Aeromonadales</taxon>
        <taxon>Aeromonadaceae</taxon>
        <taxon>Aeromonas</taxon>
    </lineage>
</organism>
<comment type="function">
    <text evidence="8">Conversion of 1,4-dihydroxy-2-naphthoate (DHNA) to demethylmenaquinone (DMK).</text>
</comment>
<comment type="caution">
    <text evidence="10">The sequence shown here is derived from an EMBL/GenBank/DDBJ whole genome shotgun (WGS) entry which is preliminary data.</text>
</comment>
<feature type="transmembrane region" description="Helical" evidence="8">
    <location>
        <begin position="159"/>
        <end position="177"/>
    </location>
</feature>
<keyword evidence="5 8" id="KW-0812">Transmembrane</keyword>
<dbReference type="PIRSF" id="PIRSF005355">
    <property type="entry name" value="UBIAD1"/>
    <property type="match status" value="1"/>
</dbReference>